<dbReference type="Proteomes" id="UP001054945">
    <property type="component" value="Unassembled WGS sequence"/>
</dbReference>
<protein>
    <submittedName>
        <fullName evidence="1">Uncharacterized protein</fullName>
    </submittedName>
</protein>
<sequence>MDIGGLSEEIIIDIFTEGGMLPMKDPAPMCPKCEGQTKASTDNSRKLGWVWRCMNRRKRTCSGKGKL</sequence>
<organism evidence="1 2">
    <name type="scientific">Caerostris extrusa</name>
    <name type="common">Bark spider</name>
    <name type="synonym">Caerostris bankana</name>
    <dbReference type="NCBI Taxonomy" id="172846"/>
    <lineage>
        <taxon>Eukaryota</taxon>
        <taxon>Metazoa</taxon>
        <taxon>Ecdysozoa</taxon>
        <taxon>Arthropoda</taxon>
        <taxon>Chelicerata</taxon>
        <taxon>Arachnida</taxon>
        <taxon>Araneae</taxon>
        <taxon>Araneomorphae</taxon>
        <taxon>Entelegynae</taxon>
        <taxon>Araneoidea</taxon>
        <taxon>Araneidae</taxon>
        <taxon>Caerostris</taxon>
    </lineage>
</organism>
<gene>
    <name evidence="1" type="ORF">CEXT_36341</name>
</gene>
<evidence type="ECO:0000313" key="1">
    <source>
        <dbReference type="EMBL" id="GIY40320.1"/>
    </source>
</evidence>
<name>A0AAV4T1Y7_CAEEX</name>
<dbReference type="AlphaFoldDB" id="A0AAV4T1Y7"/>
<comment type="caution">
    <text evidence="1">The sequence shown here is derived from an EMBL/GenBank/DDBJ whole genome shotgun (WGS) entry which is preliminary data.</text>
</comment>
<proteinExistence type="predicted"/>
<reference evidence="1 2" key="1">
    <citation type="submission" date="2021-06" db="EMBL/GenBank/DDBJ databases">
        <title>Caerostris extrusa draft genome.</title>
        <authorList>
            <person name="Kono N."/>
            <person name="Arakawa K."/>
        </authorList>
    </citation>
    <scope>NUCLEOTIDE SEQUENCE [LARGE SCALE GENOMIC DNA]</scope>
</reference>
<keyword evidence="2" id="KW-1185">Reference proteome</keyword>
<accession>A0AAV4T1Y7</accession>
<evidence type="ECO:0000313" key="2">
    <source>
        <dbReference type="Proteomes" id="UP001054945"/>
    </source>
</evidence>
<dbReference type="EMBL" id="BPLR01010597">
    <property type="protein sequence ID" value="GIY40320.1"/>
    <property type="molecule type" value="Genomic_DNA"/>
</dbReference>